<evidence type="ECO:0000313" key="1">
    <source>
        <dbReference type="EMBL" id="GBP25925.1"/>
    </source>
</evidence>
<protein>
    <submittedName>
        <fullName evidence="1">Uncharacterized protein</fullName>
    </submittedName>
</protein>
<evidence type="ECO:0000313" key="2">
    <source>
        <dbReference type="Proteomes" id="UP000299102"/>
    </source>
</evidence>
<accession>A0A4C1UHN3</accession>
<name>A0A4C1UHN3_EUMVA</name>
<proteinExistence type="predicted"/>
<gene>
    <name evidence="1" type="ORF">EVAR_81810_1</name>
</gene>
<organism evidence="1 2">
    <name type="scientific">Eumeta variegata</name>
    <name type="common">Bagworm moth</name>
    <name type="synonym">Eumeta japonica</name>
    <dbReference type="NCBI Taxonomy" id="151549"/>
    <lineage>
        <taxon>Eukaryota</taxon>
        <taxon>Metazoa</taxon>
        <taxon>Ecdysozoa</taxon>
        <taxon>Arthropoda</taxon>
        <taxon>Hexapoda</taxon>
        <taxon>Insecta</taxon>
        <taxon>Pterygota</taxon>
        <taxon>Neoptera</taxon>
        <taxon>Endopterygota</taxon>
        <taxon>Lepidoptera</taxon>
        <taxon>Glossata</taxon>
        <taxon>Ditrysia</taxon>
        <taxon>Tineoidea</taxon>
        <taxon>Psychidae</taxon>
        <taxon>Oiketicinae</taxon>
        <taxon>Eumeta</taxon>
    </lineage>
</organism>
<dbReference type="EMBL" id="BGZK01000173">
    <property type="protein sequence ID" value="GBP25925.1"/>
    <property type="molecule type" value="Genomic_DNA"/>
</dbReference>
<sequence length="182" mass="20179">MPNAPKEVFTSKTTHLPLAGRHGFAEAHAQLLHNFRRALHRVQVQRDDSEAHQKFNFFRHHIGASPLRLQSADRRKEAVPIMKGGRSALAFIPFDRILTRHRDHPIFFYSVALSRDKQACKPPEYRWLSPPMETLGSGGVISAYPIPTQPLGCPAGVGKVGCAGVMGSRSFTYSSASIILKP</sequence>
<keyword evidence="2" id="KW-1185">Reference proteome</keyword>
<dbReference type="Proteomes" id="UP000299102">
    <property type="component" value="Unassembled WGS sequence"/>
</dbReference>
<dbReference type="AlphaFoldDB" id="A0A4C1UHN3"/>
<reference evidence="1 2" key="1">
    <citation type="journal article" date="2019" name="Commun. Biol.">
        <title>The bagworm genome reveals a unique fibroin gene that provides high tensile strength.</title>
        <authorList>
            <person name="Kono N."/>
            <person name="Nakamura H."/>
            <person name="Ohtoshi R."/>
            <person name="Tomita M."/>
            <person name="Numata K."/>
            <person name="Arakawa K."/>
        </authorList>
    </citation>
    <scope>NUCLEOTIDE SEQUENCE [LARGE SCALE GENOMIC DNA]</scope>
</reference>
<comment type="caution">
    <text evidence="1">The sequence shown here is derived from an EMBL/GenBank/DDBJ whole genome shotgun (WGS) entry which is preliminary data.</text>
</comment>